<gene>
    <name evidence="2" type="primary">PLEST009487</name>
    <name evidence="2" type="ORF">PLESTB_001315800</name>
</gene>
<feature type="compositionally biased region" description="Basic residues" evidence="1">
    <location>
        <begin position="41"/>
        <end position="55"/>
    </location>
</feature>
<evidence type="ECO:0000313" key="2">
    <source>
        <dbReference type="EMBL" id="GLC58075.1"/>
    </source>
</evidence>
<feature type="compositionally biased region" description="Low complexity" evidence="1">
    <location>
        <begin position="67"/>
        <end position="78"/>
    </location>
</feature>
<organism evidence="2 3">
    <name type="scientific">Pleodorina starrii</name>
    <dbReference type="NCBI Taxonomy" id="330485"/>
    <lineage>
        <taxon>Eukaryota</taxon>
        <taxon>Viridiplantae</taxon>
        <taxon>Chlorophyta</taxon>
        <taxon>core chlorophytes</taxon>
        <taxon>Chlorophyceae</taxon>
        <taxon>CS clade</taxon>
        <taxon>Chlamydomonadales</taxon>
        <taxon>Volvocaceae</taxon>
        <taxon>Pleodorina</taxon>
    </lineage>
</organism>
<reference evidence="2 3" key="1">
    <citation type="journal article" date="2023" name="Commun. Biol.">
        <title>Reorganization of the ancestral sex-determining regions during the evolution of trioecy in Pleodorina starrii.</title>
        <authorList>
            <person name="Takahashi K."/>
            <person name="Suzuki S."/>
            <person name="Kawai-Toyooka H."/>
            <person name="Yamamoto K."/>
            <person name="Hamaji T."/>
            <person name="Ootsuki R."/>
            <person name="Yamaguchi H."/>
            <person name="Kawachi M."/>
            <person name="Higashiyama T."/>
            <person name="Nozaki H."/>
        </authorList>
    </citation>
    <scope>NUCLEOTIDE SEQUENCE [LARGE SCALE GENOMIC DNA]</scope>
    <source>
        <strain evidence="2 3">NIES-4479</strain>
    </source>
</reference>
<accession>A0A9W6BU89</accession>
<feature type="region of interest" description="Disordered" evidence="1">
    <location>
        <begin position="1"/>
        <end position="107"/>
    </location>
</feature>
<comment type="caution">
    <text evidence="2">The sequence shown here is derived from an EMBL/GenBank/DDBJ whole genome shotgun (WGS) entry which is preliminary data.</text>
</comment>
<dbReference type="EMBL" id="BRXU01000021">
    <property type="protein sequence ID" value="GLC58075.1"/>
    <property type="molecule type" value="Genomic_DNA"/>
</dbReference>
<name>A0A9W6BU89_9CHLO</name>
<dbReference type="Proteomes" id="UP001165080">
    <property type="component" value="Unassembled WGS sequence"/>
</dbReference>
<dbReference type="AlphaFoldDB" id="A0A9W6BU89"/>
<protein>
    <submittedName>
        <fullName evidence="2">Uncharacterized protein</fullName>
    </submittedName>
</protein>
<evidence type="ECO:0000313" key="3">
    <source>
        <dbReference type="Proteomes" id="UP001165080"/>
    </source>
</evidence>
<keyword evidence="3" id="KW-1185">Reference proteome</keyword>
<proteinExistence type="predicted"/>
<sequence length="266" mass="28991">MLSRRCCAAMSPSHEPGLTHFHDASHAGRHISHRASFPPPPRHHHHPHHHPRSRRTAAPAPAPSPPTRLLRLLPAAAPASPPPPPPLDASEPDPAFSRLEGARSSQQRSTALLATLLEAGDPVGVARQQLEGLNEEFFMTGSAYLTLARKDGNPDVASRLERALSAAWSVKQSSLRPELQLLNQLVRADTEAERRQMYLSGGSDLLSTLTMNDRWFASTLGRMLADVERQPPNPGKAALLGKLRGIQRETEALERQAARGRGRSEG</sequence>
<evidence type="ECO:0000256" key="1">
    <source>
        <dbReference type="SAM" id="MobiDB-lite"/>
    </source>
</evidence>